<dbReference type="PROSITE" id="PS00027">
    <property type="entry name" value="HOMEOBOX_1"/>
    <property type="match status" value="1"/>
</dbReference>
<dbReference type="CDD" id="cd00086">
    <property type="entry name" value="homeodomain"/>
    <property type="match status" value="1"/>
</dbReference>
<comment type="caution">
    <text evidence="9">The sequence shown here is derived from an EMBL/GenBank/DDBJ whole genome shotgun (WGS) entry which is preliminary data.</text>
</comment>
<dbReference type="InterPro" id="IPR009057">
    <property type="entry name" value="Homeodomain-like_sf"/>
</dbReference>
<protein>
    <recommendedName>
        <fullName evidence="8">Homeobox domain-containing protein</fullName>
    </recommendedName>
</protein>
<reference evidence="9 10" key="1">
    <citation type="journal article" date="2023" name="Sci. Data">
        <title>Genome assembly of the Korean intertidal mud-creeper Batillaria attramentaria.</title>
        <authorList>
            <person name="Patra A.K."/>
            <person name="Ho P.T."/>
            <person name="Jun S."/>
            <person name="Lee S.J."/>
            <person name="Kim Y."/>
            <person name="Won Y.J."/>
        </authorList>
    </citation>
    <scope>NUCLEOTIDE SEQUENCE [LARGE SCALE GENOMIC DNA]</scope>
    <source>
        <strain evidence="9">Wonlab-2016</strain>
    </source>
</reference>
<organism evidence="9 10">
    <name type="scientific">Batillaria attramentaria</name>
    <dbReference type="NCBI Taxonomy" id="370345"/>
    <lineage>
        <taxon>Eukaryota</taxon>
        <taxon>Metazoa</taxon>
        <taxon>Spiralia</taxon>
        <taxon>Lophotrochozoa</taxon>
        <taxon>Mollusca</taxon>
        <taxon>Gastropoda</taxon>
        <taxon>Caenogastropoda</taxon>
        <taxon>Sorbeoconcha</taxon>
        <taxon>Cerithioidea</taxon>
        <taxon>Batillariidae</taxon>
        <taxon>Batillaria</taxon>
    </lineage>
</organism>
<evidence type="ECO:0000259" key="8">
    <source>
        <dbReference type="PROSITE" id="PS50071"/>
    </source>
</evidence>
<evidence type="ECO:0000256" key="1">
    <source>
        <dbReference type="ARBA" id="ARBA00004123"/>
    </source>
</evidence>
<name>A0ABD0JLW4_9CAEN</name>
<dbReference type="Gene3D" id="1.10.10.60">
    <property type="entry name" value="Homeodomain-like"/>
    <property type="match status" value="1"/>
</dbReference>
<dbReference type="PROSITE" id="PS50071">
    <property type="entry name" value="HOMEOBOX_2"/>
    <property type="match status" value="1"/>
</dbReference>
<comment type="subcellular location">
    <subcellularLocation>
        <location evidence="1 5 6">Nucleus</location>
    </subcellularLocation>
</comment>
<dbReference type="Proteomes" id="UP001519460">
    <property type="component" value="Unassembled WGS sequence"/>
</dbReference>
<dbReference type="InterPro" id="IPR050649">
    <property type="entry name" value="Paired_Homeobox_TFs"/>
</dbReference>
<dbReference type="Pfam" id="PF00046">
    <property type="entry name" value="Homeodomain"/>
    <property type="match status" value="1"/>
</dbReference>
<feature type="compositionally biased region" description="Basic and acidic residues" evidence="7">
    <location>
        <begin position="16"/>
        <end position="27"/>
    </location>
</feature>
<sequence length="159" mass="18293">MDFASRTDITLQTGNRLDRNQVRDAKRPRNRTTFSPYQLEELEKAFRRAPYPDVVTREELAQRLALHESRVQVWFQNRRAKWRKGLAPKVDLPTVPEVSQDKGCNSGLLRAGSTAQALQIMSAMRSSLTDLDTHRMRSAIDSRPSVRPADVTNTRRKIF</sequence>
<accession>A0ABD0JLW4</accession>
<keyword evidence="2 5" id="KW-0238">DNA-binding</keyword>
<evidence type="ECO:0000256" key="5">
    <source>
        <dbReference type="PROSITE-ProRule" id="PRU00108"/>
    </source>
</evidence>
<feature type="domain" description="Homeobox" evidence="8">
    <location>
        <begin position="25"/>
        <end position="85"/>
    </location>
</feature>
<evidence type="ECO:0000256" key="6">
    <source>
        <dbReference type="RuleBase" id="RU000682"/>
    </source>
</evidence>
<dbReference type="InterPro" id="IPR017970">
    <property type="entry name" value="Homeobox_CS"/>
</dbReference>
<evidence type="ECO:0000313" key="9">
    <source>
        <dbReference type="EMBL" id="KAK7475984.1"/>
    </source>
</evidence>
<keyword evidence="10" id="KW-1185">Reference proteome</keyword>
<dbReference type="InterPro" id="IPR001356">
    <property type="entry name" value="HD"/>
</dbReference>
<evidence type="ECO:0000256" key="4">
    <source>
        <dbReference type="ARBA" id="ARBA00023242"/>
    </source>
</evidence>
<gene>
    <name evidence="9" type="ORF">BaRGS_00032751</name>
</gene>
<proteinExistence type="predicted"/>
<feature type="region of interest" description="Disordered" evidence="7">
    <location>
        <begin position="1"/>
        <end position="33"/>
    </location>
</feature>
<dbReference type="PANTHER" id="PTHR24329">
    <property type="entry name" value="HOMEOBOX PROTEIN ARISTALESS"/>
    <property type="match status" value="1"/>
</dbReference>
<evidence type="ECO:0000313" key="10">
    <source>
        <dbReference type="Proteomes" id="UP001519460"/>
    </source>
</evidence>
<feature type="DNA-binding region" description="Homeobox" evidence="5">
    <location>
        <begin position="27"/>
        <end position="86"/>
    </location>
</feature>
<dbReference type="SUPFAM" id="SSF46689">
    <property type="entry name" value="Homeodomain-like"/>
    <property type="match status" value="1"/>
</dbReference>
<dbReference type="GO" id="GO:0005634">
    <property type="term" value="C:nucleus"/>
    <property type="evidence" value="ECO:0007669"/>
    <property type="project" value="UniProtKB-SubCell"/>
</dbReference>
<evidence type="ECO:0000256" key="3">
    <source>
        <dbReference type="ARBA" id="ARBA00023155"/>
    </source>
</evidence>
<dbReference type="EMBL" id="JACVVK020000388">
    <property type="protein sequence ID" value="KAK7475984.1"/>
    <property type="molecule type" value="Genomic_DNA"/>
</dbReference>
<keyword evidence="4 5" id="KW-0539">Nucleus</keyword>
<evidence type="ECO:0000256" key="7">
    <source>
        <dbReference type="SAM" id="MobiDB-lite"/>
    </source>
</evidence>
<evidence type="ECO:0000256" key="2">
    <source>
        <dbReference type="ARBA" id="ARBA00023125"/>
    </source>
</evidence>
<dbReference type="GO" id="GO:0003677">
    <property type="term" value="F:DNA binding"/>
    <property type="evidence" value="ECO:0007669"/>
    <property type="project" value="UniProtKB-UniRule"/>
</dbReference>
<dbReference type="SMART" id="SM00389">
    <property type="entry name" value="HOX"/>
    <property type="match status" value="1"/>
</dbReference>
<dbReference type="PANTHER" id="PTHR24329:SF575">
    <property type="entry name" value="ARISTALESS RELATED HOMEOBOX"/>
    <property type="match status" value="1"/>
</dbReference>
<keyword evidence="3 5" id="KW-0371">Homeobox</keyword>
<dbReference type="FunFam" id="1.10.10.60:FF:000679">
    <property type="entry name" value="Homeobox protein aristaless"/>
    <property type="match status" value="1"/>
</dbReference>
<dbReference type="AlphaFoldDB" id="A0ABD0JLW4"/>